<protein>
    <submittedName>
        <fullName evidence="2">Uncharacterized protein</fullName>
    </submittedName>
</protein>
<proteinExistence type="predicted"/>
<comment type="caution">
    <text evidence="2">The sequence shown here is derived from an EMBL/GenBank/DDBJ whole genome shotgun (WGS) entry which is preliminary data.</text>
</comment>
<reference evidence="2 3" key="1">
    <citation type="submission" date="2024-02" db="EMBL/GenBank/DDBJ databases">
        <title>A draft genome for the cacao thread blight pathogen Marasmius crinis-equi.</title>
        <authorList>
            <person name="Cohen S.P."/>
            <person name="Baruah I.K."/>
            <person name="Amoako-Attah I."/>
            <person name="Bukari Y."/>
            <person name="Meinhardt L.W."/>
            <person name="Bailey B.A."/>
        </authorList>
    </citation>
    <scope>NUCLEOTIDE SEQUENCE [LARGE SCALE GENOMIC DNA]</scope>
    <source>
        <strain evidence="2 3">GH-76</strain>
    </source>
</reference>
<dbReference type="EMBL" id="JBAHYK010000231">
    <property type="protein sequence ID" value="KAL0576315.1"/>
    <property type="molecule type" value="Genomic_DNA"/>
</dbReference>
<feature type="compositionally biased region" description="Low complexity" evidence="1">
    <location>
        <begin position="9"/>
        <end position="20"/>
    </location>
</feature>
<dbReference type="Proteomes" id="UP001465976">
    <property type="component" value="Unassembled WGS sequence"/>
</dbReference>
<accession>A0ABR3FM22</accession>
<evidence type="ECO:0000313" key="2">
    <source>
        <dbReference type="EMBL" id="KAL0576315.1"/>
    </source>
</evidence>
<sequence>MLSQRKRSPSTSASTLTPTAQIPTPKGLSTFMYRYADSIRIRRAQLGQLDDNLSSNRLQPRYKVKLVAKKKATAGAGGKRKREDDGEEKVLVLIAEAKEG</sequence>
<gene>
    <name evidence="2" type="ORF">V5O48_005664</name>
</gene>
<name>A0ABR3FM22_9AGAR</name>
<organism evidence="2 3">
    <name type="scientific">Marasmius crinis-equi</name>
    <dbReference type="NCBI Taxonomy" id="585013"/>
    <lineage>
        <taxon>Eukaryota</taxon>
        <taxon>Fungi</taxon>
        <taxon>Dikarya</taxon>
        <taxon>Basidiomycota</taxon>
        <taxon>Agaricomycotina</taxon>
        <taxon>Agaricomycetes</taxon>
        <taxon>Agaricomycetidae</taxon>
        <taxon>Agaricales</taxon>
        <taxon>Marasmiineae</taxon>
        <taxon>Marasmiaceae</taxon>
        <taxon>Marasmius</taxon>
    </lineage>
</organism>
<evidence type="ECO:0000313" key="3">
    <source>
        <dbReference type="Proteomes" id="UP001465976"/>
    </source>
</evidence>
<feature type="region of interest" description="Disordered" evidence="1">
    <location>
        <begin position="1"/>
        <end position="23"/>
    </location>
</feature>
<evidence type="ECO:0000256" key="1">
    <source>
        <dbReference type="SAM" id="MobiDB-lite"/>
    </source>
</evidence>
<keyword evidence="3" id="KW-1185">Reference proteome</keyword>